<dbReference type="InterPro" id="IPR011990">
    <property type="entry name" value="TPR-like_helical_dom_sf"/>
</dbReference>
<proteinExistence type="predicted"/>
<protein>
    <submittedName>
        <fullName evidence="1">Tetratricopeptide repeat protein</fullName>
    </submittedName>
</protein>
<keyword evidence="2" id="KW-1185">Reference proteome</keyword>
<dbReference type="SUPFAM" id="SSF48452">
    <property type="entry name" value="TPR-like"/>
    <property type="match status" value="1"/>
</dbReference>
<comment type="caution">
    <text evidence="1">The sequence shown here is derived from an EMBL/GenBank/DDBJ whole genome shotgun (WGS) entry which is preliminary data.</text>
</comment>
<sequence length="1165" mass="124363">MDVDSGAAVGGDNTGITSTGDHAINIQVMPSALVRTQYRQQVKRIAPPALLGRESELAELAAFCAGPAGYAWWRAEAWSGKTALMSWFALHPPQNVQIVSFFVTARLAAQDDRNAFIENVLEQLLALLGESMPPLLTESTREAHLLARLEAAARGCQARGQHFVLLVDGLDEDRTGHEHSIAALLPSHLPAGMHVIVAGRPNPPVPEDVPDHHPLRSAAVIRPLAPSPQARAMGVEMKKDLKRLLSGNDAEQDVLGLVTAAVGGLTAADLVQLTGLLPWQIDECLRTVAGRSFSSRPSRYGAEAFLLGHEELQLMAGSLLGPFRLASYRSRLHSWAQDFRSQLWPSHTPDYLLHGYFRMLTAASAHPELVSCATDLHRQDRLLTLTGGDAAALAEITTAMETLAAHDQPDLVAMTRLAIHRDRLTSRNSKMPIEVPAAWALLGEVDRAEAIANSILSLDDRVAAFVRLAETMAATGQGERVAELLARAERDAHALTNYFDHAAALAKVAAAIVATTDNVDRAEAMLAAIPWPDERDKETRTVVTAMVAAGHIDRAETLANSVDDPIHLAEALVPVAAGQAAVGNFHRYRDVRTRLGKLFRRRLADDFDTKLEVLASLATELARVGAGDLVMDLAHAADDVAEKFADTDDARFDIVSGMIDGLLVEVWAAAGDLDRAADIAWRIKDAHERARSLVVLGREQGRAGRAEQAHDTLGHAELLGREERPHRLLAVVEAFVAIGDIDQATRLADSIASPVVLAAALAKLGEAEALSGRYEEAAGFLLRAESTARRAVVATGEALASAAEELARAGACAAAGRMIDRVLEVVSCEPGGIDNVLTLRHLATTLALGGELDRAEQVCCAVSSSASGADALATAAESLAEASRIGEATDAFRRAKRLARMDRRHGERTAGFIMVVHSLIAAGDFLNAEATARSVVGREMRAGLLATVATGLAQTDSSERAAEVLKPVERIVRTCRRTSARDEAAAALAGVLALTGDTERVSHLLFTIADDVQLNSAMAAVARAHALGGHLDHAEEVIGAITDPYQQSEALAKVARAAASVGHIDQSVEIATGIVDPFCRATALRDVTELLAGAGAFDRAEEIARMITDREHLAEALLTVLRAKPAMDRRAVAEVLLLGEWFKTLPEVIGTAPDALEEIMDELTT</sequence>
<reference evidence="1 2" key="1">
    <citation type="submission" date="2024-09" db="EMBL/GenBank/DDBJ databases">
        <authorList>
            <person name="Sun Q."/>
            <person name="Mori K."/>
        </authorList>
    </citation>
    <scope>NUCLEOTIDE SEQUENCE [LARGE SCALE GENOMIC DNA]</scope>
    <source>
        <strain evidence="1 2">TBRC 1432</strain>
    </source>
</reference>
<gene>
    <name evidence="1" type="ORF">ACFFH7_13770</name>
</gene>
<dbReference type="Proteomes" id="UP001589810">
    <property type="component" value="Unassembled WGS sequence"/>
</dbReference>
<dbReference type="EMBL" id="JBHLUD010000004">
    <property type="protein sequence ID" value="MFC0542561.1"/>
    <property type="molecule type" value="Genomic_DNA"/>
</dbReference>
<dbReference type="RefSeq" id="WP_379794002.1">
    <property type="nucleotide sequence ID" value="NZ_JBHLUD010000004.1"/>
</dbReference>
<name>A0ABV6MRW1_9PSEU</name>
<dbReference type="Gene3D" id="1.25.40.10">
    <property type="entry name" value="Tetratricopeptide repeat domain"/>
    <property type="match status" value="2"/>
</dbReference>
<accession>A0ABV6MRW1</accession>
<evidence type="ECO:0000313" key="1">
    <source>
        <dbReference type="EMBL" id="MFC0542561.1"/>
    </source>
</evidence>
<evidence type="ECO:0000313" key="2">
    <source>
        <dbReference type="Proteomes" id="UP001589810"/>
    </source>
</evidence>
<organism evidence="1 2">
    <name type="scientific">Kutzneria chonburiensis</name>
    <dbReference type="NCBI Taxonomy" id="1483604"/>
    <lineage>
        <taxon>Bacteria</taxon>
        <taxon>Bacillati</taxon>
        <taxon>Actinomycetota</taxon>
        <taxon>Actinomycetes</taxon>
        <taxon>Pseudonocardiales</taxon>
        <taxon>Pseudonocardiaceae</taxon>
        <taxon>Kutzneria</taxon>
    </lineage>
</organism>